<evidence type="ECO:0008006" key="3">
    <source>
        <dbReference type="Google" id="ProtNLM"/>
    </source>
</evidence>
<dbReference type="EMBL" id="NXIF01000003">
    <property type="protein sequence ID" value="PKI82157.1"/>
    <property type="molecule type" value="Genomic_DNA"/>
</dbReference>
<gene>
    <name evidence="1" type="ORF">CP960_00550</name>
</gene>
<name>A0A2N1J6F2_9BACT</name>
<sequence>MISDIIEQESYKELIDSQIKDIIEYLIDNSEEFAITANLEAMEFTPELPQNIKSQLSKFSLYVLANYTYTTIEIIDDNKLTFEAGFGSENFGSKVTLPLHSIFQIIIDDAILYLNPLATVDKFNTSSKEKSLNVFKNNPKNKNLIK</sequence>
<evidence type="ECO:0000313" key="1">
    <source>
        <dbReference type="EMBL" id="PKI82157.1"/>
    </source>
</evidence>
<dbReference type="RefSeq" id="WP_101183235.1">
    <property type="nucleotide sequence ID" value="NZ_CP031218.1"/>
</dbReference>
<protein>
    <recommendedName>
        <fullName evidence="3">Stringent starvation protein B</fullName>
    </recommendedName>
</protein>
<dbReference type="Proteomes" id="UP000233248">
    <property type="component" value="Unassembled WGS sequence"/>
</dbReference>
<proteinExistence type="predicted"/>
<comment type="caution">
    <text evidence="1">The sequence shown here is derived from an EMBL/GenBank/DDBJ whole genome shotgun (WGS) entry which is preliminary data.</text>
</comment>
<dbReference type="KEGG" id="ahs:AHALO_2353"/>
<dbReference type="OrthoDB" id="5333999at2"/>
<organism evidence="1 2">
    <name type="scientific">Malaciobacter halophilus</name>
    <dbReference type="NCBI Taxonomy" id="197482"/>
    <lineage>
        <taxon>Bacteria</taxon>
        <taxon>Pseudomonadati</taxon>
        <taxon>Campylobacterota</taxon>
        <taxon>Epsilonproteobacteria</taxon>
        <taxon>Campylobacterales</taxon>
        <taxon>Arcobacteraceae</taxon>
        <taxon>Malaciobacter</taxon>
    </lineage>
</organism>
<accession>A0A2N1J6F2</accession>
<dbReference type="AlphaFoldDB" id="A0A2N1J6F2"/>
<keyword evidence="2" id="KW-1185">Reference proteome</keyword>
<evidence type="ECO:0000313" key="2">
    <source>
        <dbReference type="Proteomes" id="UP000233248"/>
    </source>
</evidence>
<reference evidence="1 2" key="1">
    <citation type="submission" date="2017-09" db="EMBL/GenBank/DDBJ databases">
        <title>Genomics of the genus Arcobacter.</title>
        <authorList>
            <person name="Perez-Cataluna A."/>
            <person name="Figueras M.J."/>
            <person name="Salas-Masso N."/>
        </authorList>
    </citation>
    <scope>NUCLEOTIDE SEQUENCE [LARGE SCALE GENOMIC DNA]</scope>
    <source>
        <strain evidence="1 2">DSM 18005</strain>
    </source>
</reference>